<keyword evidence="3" id="KW-1185">Reference proteome</keyword>
<name>B5I640_STRX2</name>
<keyword evidence="1" id="KW-0812">Transmembrane</keyword>
<proteinExistence type="predicted"/>
<feature type="transmembrane region" description="Helical" evidence="1">
    <location>
        <begin position="32"/>
        <end position="54"/>
    </location>
</feature>
<evidence type="ECO:0000256" key="1">
    <source>
        <dbReference type="SAM" id="Phobius"/>
    </source>
</evidence>
<dbReference type="Proteomes" id="UP000002785">
    <property type="component" value="Chromosome"/>
</dbReference>
<organism evidence="2 3">
    <name type="scientific">Streptomyces sviceus (strain ATCC 29083 / DSM 924 / JCM 4929 / NBRC 13980 / NCIMB 11184 / NRRL 5439 / UC 5370)</name>
    <dbReference type="NCBI Taxonomy" id="463191"/>
    <lineage>
        <taxon>Bacteria</taxon>
        <taxon>Bacillati</taxon>
        <taxon>Actinomycetota</taxon>
        <taxon>Actinomycetes</taxon>
        <taxon>Kitasatosporales</taxon>
        <taxon>Streptomycetaceae</taxon>
        <taxon>Streptomyces</taxon>
    </lineage>
</organism>
<gene>
    <name evidence="2" type="ORF">SSEG_07013</name>
</gene>
<dbReference type="AlphaFoldDB" id="B5I640"/>
<keyword evidence="1" id="KW-1133">Transmembrane helix</keyword>
<dbReference type="EMBL" id="CM000951">
    <property type="protein sequence ID" value="EDY60545.1"/>
    <property type="molecule type" value="Genomic_DNA"/>
</dbReference>
<reference evidence="2" key="1">
    <citation type="submission" date="2009-10" db="EMBL/GenBank/DDBJ databases">
        <title>The genome sequence of Streptomyces sviceus strain ATCC 29083.</title>
        <authorList>
            <consortium name="The Broad Institute Genome Sequencing Platform"/>
            <consortium name="Broad Institute Microbial Sequencing Center"/>
            <person name="Fischbach M."/>
            <person name="Godfrey P."/>
            <person name="Ward D."/>
            <person name="Young S."/>
            <person name="Zeng Q."/>
            <person name="Koehrsen M."/>
            <person name="Alvarado L."/>
            <person name="Berlin A.M."/>
            <person name="Bochicchio J."/>
            <person name="Borenstein D."/>
            <person name="Chapman S.B."/>
            <person name="Chen Z."/>
            <person name="Engels R."/>
            <person name="Freedman E."/>
            <person name="Gellesch M."/>
            <person name="Goldberg J."/>
            <person name="Griggs A."/>
            <person name="Gujja S."/>
            <person name="Heilman E.R."/>
            <person name="Heiman D.I."/>
            <person name="Hepburn T.A."/>
            <person name="Howarth C."/>
            <person name="Jen D."/>
            <person name="Larson L."/>
            <person name="Lewis B."/>
            <person name="Mehta T."/>
            <person name="Park D."/>
            <person name="Pearson M."/>
            <person name="Richards J."/>
            <person name="Roberts A."/>
            <person name="Saif S."/>
            <person name="Shea T.D."/>
            <person name="Shenoy N."/>
            <person name="Sisk P."/>
            <person name="Stolte C."/>
            <person name="Sykes S.N."/>
            <person name="Thomson T."/>
            <person name="Walk T."/>
            <person name="White J."/>
            <person name="Yandava C."/>
            <person name="Straight P."/>
            <person name="Clardy J."/>
            <person name="Hung D."/>
            <person name="Kolter R."/>
            <person name="Mekalanos J."/>
            <person name="Walker S."/>
            <person name="Walsh C.T."/>
            <person name="Wieland-Brown L.C."/>
            <person name="Haas B."/>
            <person name="Nusbaum C."/>
            <person name="Birren B."/>
        </authorList>
    </citation>
    <scope>NUCLEOTIDE SEQUENCE [LARGE SCALE GENOMIC DNA]</scope>
    <source>
        <strain evidence="2">ATCC 29083</strain>
    </source>
</reference>
<accession>B5I640</accession>
<evidence type="ECO:0000313" key="2">
    <source>
        <dbReference type="EMBL" id="EDY60545.1"/>
    </source>
</evidence>
<protein>
    <submittedName>
        <fullName evidence="2">Uncharacterized protein</fullName>
    </submittedName>
</protein>
<evidence type="ECO:0000313" key="3">
    <source>
        <dbReference type="Proteomes" id="UP000002785"/>
    </source>
</evidence>
<dbReference type="HOGENOM" id="CLU_2496678_0_0_11"/>
<dbReference type="eggNOG" id="ENOG50325Y3">
    <property type="taxonomic scope" value="Bacteria"/>
</dbReference>
<keyword evidence="1" id="KW-0472">Membrane</keyword>
<sequence>MVGLRHLPSRLRLALGSITLPLGGDPSMESRIVLDILGAASVVSVFLYTLTGLLDQARGLLRSWHAVRRDARALRRNIPPEGRDGR</sequence>